<accession>A0A1I8A9L6</accession>
<evidence type="ECO:0000256" key="11">
    <source>
        <dbReference type="ARBA" id="ARBA00023136"/>
    </source>
</evidence>
<protein>
    <recommendedName>
        <fullName evidence="4">adenylate cyclase</fullName>
        <ecNumber evidence="4">4.6.1.1</ecNumber>
    </recommendedName>
</protein>
<evidence type="ECO:0000256" key="5">
    <source>
        <dbReference type="ARBA" id="ARBA00022692"/>
    </source>
</evidence>
<feature type="region of interest" description="Disordered" evidence="13">
    <location>
        <begin position="611"/>
        <end position="689"/>
    </location>
</feature>
<feature type="compositionally biased region" description="Basic residues" evidence="13">
    <location>
        <begin position="652"/>
        <end position="661"/>
    </location>
</feature>
<evidence type="ECO:0000256" key="10">
    <source>
        <dbReference type="ARBA" id="ARBA00022989"/>
    </source>
</evidence>
<feature type="region of interest" description="Disordered" evidence="13">
    <location>
        <begin position="580"/>
        <end position="599"/>
    </location>
</feature>
<evidence type="ECO:0000256" key="7">
    <source>
        <dbReference type="ARBA" id="ARBA00022741"/>
    </source>
</evidence>
<keyword evidence="9" id="KW-0460">Magnesium</keyword>
<evidence type="ECO:0000259" key="14">
    <source>
        <dbReference type="PROSITE" id="PS50125"/>
    </source>
</evidence>
<dbReference type="GO" id="GO:0005524">
    <property type="term" value="F:ATP binding"/>
    <property type="evidence" value="ECO:0007669"/>
    <property type="project" value="UniProtKB-KW"/>
</dbReference>
<sequence length="689" mass="75729">MVGTKRFKFDVFSNDVNLANEMESTGIAGRVHISEVTASFLNDEYILEEGPEHCNMKTYFIAGRTKEDPDAPNPFESVDVEQLATPAESVGDSMARQLSIRNAKNKICGKLASVPLASRSPAASFATQGFRSFKSKEGSLRSKQGSLKGASRERIHGKASPCGSGLVFEQAKSPSMSTIPATGSDHMKSTSLQAIHAELPPSGKTWSVAEKIGGKISMDLANGSSAGGSGRGSRSSGLQDASSDGHSIACLDTAISHHHNAASLTRFDADHFEGRLAQIIQNSEEPFTRNFFNSEEPFTRNFFVHKTSLNRWTLQFTQERLEEDYRAHFAESMHNSHSQQTSATGLLHMKVGPALPPLAFLDRPIADQRHRASSHEAHIRVGAGLSGGITDPLLGRARGHRRGRDPVRRHLHLRIRLHPHHLHGVHDLHGGRGHPTPGRAPAHRHSYADTTPSPAPLLEHVAPPPPPRPPADLSPSGHRLLQPPALPPPELCEHGRHPLPAPLLLRAPHHHLLPRQLLAAERLAQDARRRRHRSRPHRHHRLLPAAARALCRWATRHLQPEHPTGELAWLRLPLHLPRTDHRSAAGGDPGGLPQLPVRGGLPHVLLRRHAGAAGHGAHAAGPGPGRLAPHQHHPSTRRGKSQDEHEVLGEPRHHRRALRLHHQLERDVRGELRGRPRIPPRPQRGHRRL</sequence>
<keyword evidence="8" id="KW-0067">ATP-binding</keyword>
<dbReference type="Gene3D" id="3.30.70.1230">
    <property type="entry name" value="Nucleotide cyclase"/>
    <property type="match status" value="1"/>
</dbReference>
<comment type="catalytic activity">
    <reaction evidence="2">
        <text>ATP = 3',5'-cyclic AMP + diphosphate</text>
        <dbReference type="Rhea" id="RHEA:15389"/>
        <dbReference type="ChEBI" id="CHEBI:30616"/>
        <dbReference type="ChEBI" id="CHEBI:33019"/>
        <dbReference type="ChEBI" id="CHEBI:58165"/>
        <dbReference type="EC" id="4.6.1.1"/>
    </reaction>
</comment>
<comment type="catalytic activity">
    <reaction evidence="1">
        <text>GTP = 3',5'-cyclic GMP + diphosphate</text>
        <dbReference type="Rhea" id="RHEA:13665"/>
        <dbReference type="ChEBI" id="CHEBI:33019"/>
        <dbReference type="ChEBI" id="CHEBI:37565"/>
        <dbReference type="ChEBI" id="CHEBI:57746"/>
        <dbReference type="EC" id="4.6.1.2"/>
    </reaction>
</comment>
<evidence type="ECO:0000256" key="8">
    <source>
        <dbReference type="ARBA" id="ARBA00022840"/>
    </source>
</evidence>
<feature type="compositionally biased region" description="Low complexity" evidence="13">
    <location>
        <begin position="473"/>
        <end position="483"/>
    </location>
</feature>
<feature type="compositionally biased region" description="Pro residues" evidence="13">
    <location>
        <begin position="462"/>
        <end position="472"/>
    </location>
</feature>
<comment type="subcellular location">
    <subcellularLocation>
        <location evidence="3">Membrane</location>
        <topology evidence="3">Multi-pass membrane protein</topology>
    </subcellularLocation>
</comment>
<dbReference type="Proteomes" id="UP000095287">
    <property type="component" value="Unplaced"/>
</dbReference>
<dbReference type="AlphaFoldDB" id="A0A1I8A9L6"/>
<feature type="compositionally biased region" description="Low complexity" evidence="13">
    <location>
        <begin position="611"/>
        <end position="628"/>
    </location>
</feature>
<feature type="region of interest" description="Disordered" evidence="13">
    <location>
        <begin position="135"/>
        <end position="163"/>
    </location>
</feature>
<evidence type="ECO:0000256" key="4">
    <source>
        <dbReference type="ARBA" id="ARBA00012201"/>
    </source>
</evidence>
<dbReference type="GO" id="GO:0007189">
    <property type="term" value="P:adenylate cyclase-activating G protein-coupled receptor signaling pathway"/>
    <property type="evidence" value="ECO:0007669"/>
    <property type="project" value="TreeGrafter"/>
</dbReference>
<dbReference type="GO" id="GO:0035556">
    <property type="term" value="P:intracellular signal transduction"/>
    <property type="evidence" value="ECO:0007669"/>
    <property type="project" value="InterPro"/>
</dbReference>
<evidence type="ECO:0000256" key="12">
    <source>
        <dbReference type="ARBA" id="ARBA00023239"/>
    </source>
</evidence>
<feature type="domain" description="Guanylate cyclase" evidence="14">
    <location>
        <begin position="1"/>
        <end position="23"/>
    </location>
</feature>
<dbReference type="InterPro" id="IPR001054">
    <property type="entry name" value="A/G_cyclase"/>
</dbReference>
<name>A0A1I8A9L6_9BILA</name>
<evidence type="ECO:0000256" key="6">
    <source>
        <dbReference type="ARBA" id="ARBA00022723"/>
    </source>
</evidence>
<dbReference type="GO" id="GO:0004016">
    <property type="term" value="F:adenylate cyclase activity"/>
    <property type="evidence" value="ECO:0007669"/>
    <property type="project" value="UniProtKB-EC"/>
</dbReference>
<feature type="compositionally biased region" description="Basic residues" evidence="13">
    <location>
        <begin position="629"/>
        <end position="639"/>
    </location>
</feature>
<dbReference type="Pfam" id="PF00211">
    <property type="entry name" value="Guanylate_cyc"/>
    <property type="match status" value="1"/>
</dbReference>
<proteinExistence type="predicted"/>
<evidence type="ECO:0000313" key="16">
    <source>
        <dbReference type="WBParaSite" id="L893_g3493.t1"/>
    </source>
</evidence>
<keyword evidence="10" id="KW-1133">Transmembrane helix</keyword>
<keyword evidence="11" id="KW-0472">Membrane</keyword>
<dbReference type="GO" id="GO:0004383">
    <property type="term" value="F:guanylate cyclase activity"/>
    <property type="evidence" value="ECO:0007669"/>
    <property type="project" value="UniProtKB-EC"/>
</dbReference>
<evidence type="ECO:0000256" key="3">
    <source>
        <dbReference type="ARBA" id="ARBA00004141"/>
    </source>
</evidence>
<feature type="region of interest" description="Disordered" evidence="13">
    <location>
        <begin position="223"/>
        <end position="243"/>
    </location>
</feature>
<feature type="compositionally biased region" description="Basic residues" evidence="13">
    <location>
        <begin position="675"/>
        <end position="689"/>
    </location>
</feature>
<keyword evidence="7" id="KW-0547">Nucleotide-binding</keyword>
<dbReference type="GO" id="GO:0005886">
    <property type="term" value="C:plasma membrane"/>
    <property type="evidence" value="ECO:0007669"/>
    <property type="project" value="TreeGrafter"/>
</dbReference>
<evidence type="ECO:0000256" key="13">
    <source>
        <dbReference type="SAM" id="MobiDB-lite"/>
    </source>
</evidence>
<keyword evidence="6" id="KW-0479">Metal-binding</keyword>
<dbReference type="PROSITE" id="PS50125">
    <property type="entry name" value="GUANYLATE_CYCLASE_2"/>
    <property type="match status" value="1"/>
</dbReference>
<dbReference type="SUPFAM" id="SSF55073">
    <property type="entry name" value="Nucleotide cyclase"/>
    <property type="match status" value="1"/>
</dbReference>
<feature type="compositionally biased region" description="Basic and acidic residues" evidence="13">
    <location>
        <begin position="662"/>
        <end position="674"/>
    </location>
</feature>
<dbReference type="EC" id="4.6.1.1" evidence="4"/>
<evidence type="ECO:0000313" key="15">
    <source>
        <dbReference type="Proteomes" id="UP000095287"/>
    </source>
</evidence>
<keyword evidence="15" id="KW-1185">Reference proteome</keyword>
<keyword evidence="12" id="KW-0456">Lyase</keyword>
<dbReference type="InterPro" id="IPR029787">
    <property type="entry name" value="Nucleotide_cyclase"/>
</dbReference>
<dbReference type="GO" id="GO:0046872">
    <property type="term" value="F:metal ion binding"/>
    <property type="evidence" value="ECO:0007669"/>
    <property type="project" value="UniProtKB-KW"/>
</dbReference>
<evidence type="ECO:0000256" key="2">
    <source>
        <dbReference type="ARBA" id="ARBA00001593"/>
    </source>
</evidence>
<feature type="compositionally biased region" description="Basic and acidic residues" evidence="13">
    <location>
        <begin position="640"/>
        <end position="651"/>
    </location>
</feature>
<evidence type="ECO:0000256" key="1">
    <source>
        <dbReference type="ARBA" id="ARBA00001436"/>
    </source>
</evidence>
<keyword evidence="5" id="KW-0812">Transmembrane</keyword>
<dbReference type="PANTHER" id="PTHR45627:SF8">
    <property type="entry name" value="ADENYLATE CYCLASE TYPE 9"/>
    <property type="match status" value="1"/>
</dbReference>
<organism evidence="15 16">
    <name type="scientific">Steinernema glaseri</name>
    <dbReference type="NCBI Taxonomy" id="37863"/>
    <lineage>
        <taxon>Eukaryota</taxon>
        <taxon>Metazoa</taxon>
        <taxon>Ecdysozoa</taxon>
        <taxon>Nematoda</taxon>
        <taxon>Chromadorea</taxon>
        <taxon>Rhabditida</taxon>
        <taxon>Tylenchina</taxon>
        <taxon>Panagrolaimomorpha</taxon>
        <taxon>Strongyloidoidea</taxon>
        <taxon>Steinernematidae</taxon>
        <taxon>Steinernema</taxon>
    </lineage>
</organism>
<evidence type="ECO:0000256" key="9">
    <source>
        <dbReference type="ARBA" id="ARBA00022842"/>
    </source>
</evidence>
<dbReference type="PANTHER" id="PTHR45627">
    <property type="entry name" value="ADENYLATE CYCLASE TYPE 1"/>
    <property type="match status" value="1"/>
</dbReference>
<feature type="region of interest" description="Disordered" evidence="13">
    <location>
        <begin position="423"/>
        <end position="494"/>
    </location>
</feature>
<reference evidence="16" key="1">
    <citation type="submission" date="2016-11" db="UniProtKB">
        <authorList>
            <consortium name="WormBaseParasite"/>
        </authorList>
    </citation>
    <scope>IDENTIFICATION</scope>
</reference>
<dbReference type="WBParaSite" id="L893_g3493.t1">
    <property type="protein sequence ID" value="L893_g3493.t1"/>
    <property type="gene ID" value="L893_g3493"/>
</dbReference>